<evidence type="ECO:0000256" key="10">
    <source>
        <dbReference type="RuleBase" id="RU004070"/>
    </source>
</evidence>
<feature type="domain" description="MCM C-terminal AAA(+) ATPase" evidence="13">
    <location>
        <begin position="412"/>
        <end position="618"/>
    </location>
</feature>
<dbReference type="InterPro" id="IPR003593">
    <property type="entry name" value="AAA+_ATPase"/>
</dbReference>
<dbReference type="GO" id="GO:0017116">
    <property type="term" value="F:single-stranded DNA helicase activity"/>
    <property type="evidence" value="ECO:0007669"/>
    <property type="project" value="TreeGrafter"/>
</dbReference>
<dbReference type="GO" id="GO:0005656">
    <property type="term" value="C:nuclear pre-replicative complex"/>
    <property type="evidence" value="ECO:0007669"/>
    <property type="project" value="UniProtKB-ARBA"/>
</dbReference>
<dbReference type="InterPro" id="IPR001208">
    <property type="entry name" value="MCM_dom"/>
</dbReference>
<dbReference type="PRINTS" id="PR01657">
    <property type="entry name" value="MCMFAMILY"/>
</dbReference>
<sequence length="956" mass="105901">MSGIVAIRSAINYQEEIERIKLFLSKFKTAYETIDDNLIQNDSSLHTNKDEIEEKNSSANLVAKYSVMLQQVADKKRTCVEISIEDIYNFEKELALQENNLDENAITENSANFQATTELTSQYLTARIENNAKRYVELFSKAVDSLLPQSNLKPQLNAETDGVLDVILEQRRLRDQADLAARQLAASNIANDAPVDSQMTLESFPIQLTRRYMLVFKPRKSTHISSVREIGANQIGHLVTVRGIVTRVTEIRPFMSVAAYLCDTCGCEVFQEVKSKQFLPLDACVSPQCKSTRTRGKLHRQTRGSKFLKFQEVKLQELADQVPMGDIPRSLTVQCFEDLTRITKPGEIVNISGVFLPSPFTGYRAYRAGLLADTLLEAHNIELHKKQYSDMVSSTSTQIDEKINEIAKNSDALGQLSNSLAPEIYGHDDVKRALVLQLVSAPSNVTPDGMTNRGDIHICLMGDPGVAKSQLLRFVSKIAPRGVYTTGRGSSGVGLTASVVRDSLTGELMLEGGALVLADNGICCIDEFDKMDENDRTAIHEAMEQQTISVAKAGITTTLNSRTSVLAAANPSRSRYNPRLTPEENINLPAALLSRFDILFLVLDIPDHDEDLRLARHIAFVHMTGHHSTNVANPLESEEPSENQNSGFSADVLRHYIAKSREYRPLLTKDVADYIVTSYVQRRQEFKQDLDRSRSRNMTGRGTYSNADIPTNAGKSVVGSITPRTILGIIRLAQAHARIRQSNIISISDVEEANRLMYAAQVAIDLQLQASLRGTSRGHNALGSSIQDPTSMIFGILTDMVKSGKGSIGGSSNILLYSAAQEKIQAAGYSESDLRECLSHYDDLGLLQVNAAKTRISFIAICSSLGWPSRGDECKQPFMDKLISQQECRVNSKMKAHKFIVWGCSQGSTEAIVEAFLKNLRYSFYLAPLDDLGLVAIKNDSDTLATSQYIDVRYKI</sequence>
<feature type="region of interest" description="Disordered" evidence="12">
    <location>
        <begin position="687"/>
        <end position="708"/>
    </location>
</feature>
<dbReference type="PANTHER" id="PTHR11630:SF26">
    <property type="entry name" value="DNA REPLICATION LICENSING FACTOR MCM7"/>
    <property type="match status" value="1"/>
</dbReference>
<dbReference type="GO" id="GO:0016887">
    <property type="term" value="F:ATP hydrolysis activity"/>
    <property type="evidence" value="ECO:0007669"/>
    <property type="project" value="RHEA"/>
</dbReference>
<dbReference type="FunFam" id="2.20.28.10:FF:000004">
    <property type="entry name" value="DNA replication licensing factor MCM7"/>
    <property type="match status" value="1"/>
</dbReference>
<dbReference type="SMART" id="SM00382">
    <property type="entry name" value="AAA"/>
    <property type="match status" value="1"/>
</dbReference>
<dbReference type="EC" id="3.6.4.12" evidence="11"/>
<dbReference type="SUPFAM" id="SSF50249">
    <property type="entry name" value="Nucleic acid-binding proteins"/>
    <property type="match status" value="1"/>
</dbReference>
<dbReference type="PRINTS" id="PR01663">
    <property type="entry name" value="MCMPROTEIN7"/>
</dbReference>
<evidence type="ECO:0000256" key="6">
    <source>
        <dbReference type="ARBA" id="ARBA00022840"/>
    </source>
</evidence>
<comment type="caution">
    <text evidence="14">The sequence shown here is derived from an EMBL/GenBank/DDBJ whole genome shotgun (WGS) entry which is preliminary data.</text>
</comment>
<dbReference type="Gene3D" id="3.40.50.300">
    <property type="entry name" value="P-loop containing nucleotide triphosphate hydrolases"/>
    <property type="match status" value="1"/>
</dbReference>
<dbReference type="GO" id="GO:0043596">
    <property type="term" value="C:nuclear replication fork"/>
    <property type="evidence" value="ECO:0007669"/>
    <property type="project" value="UniProtKB-ARBA"/>
</dbReference>
<dbReference type="Gene3D" id="2.40.50.140">
    <property type="entry name" value="Nucleic acid-binding proteins"/>
    <property type="match status" value="1"/>
</dbReference>
<reference evidence="14 15" key="1">
    <citation type="journal article" date="2018" name="MBio">
        <title>Comparative Genomics Reveals the Core Gene Toolbox for the Fungus-Insect Symbiosis.</title>
        <authorList>
            <person name="Wang Y."/>
            <person name="Stata M."/>
            <person name="Wang W."/>
            <person name="Stajich J.E."/>
            <person name="White M.M."/>
            <person name="Moncalvo J.M."/>
        </authorList>
    </citation>
    <scope>NUCLEOTIDE SEQUENCE [LARGE SCALE GENOMIC DNA]</scope>
    <source>
        <strain evidence="14 15">SWE-8-4</strain>
    </source>
</reference>
<keyword evidence="4 11" id="KW-0378">Hydrolase</keyword>
<comment type="similarity">
    <text evidence="10">Belongs to the MCM family.</text>
</comment>
<dbReference type="Pfam" id="PF17207">
    <property type="entry name" value="MCM_OB"/>
    <property type="match status" value="1"/>
</dbReference>
<evidence type="ECO:0000256" key="3">
    <source>
        <dbReference type="ARBA" id="ARBA00022741"/>
    </source>
</evidence>
<dbReference type="InterPro" id="IPR012340">
    <property type="entry name" value="NA-bd_OB-fold"/>
</dbReference>
<feature type="compositionally biased region" description="Polar residues" evidence="12">
    <location>
        <begin position="696"/>
        <end position="708"/>
    </location>
</feature>
<dbReference type="STRING" id="133385.A0A2T9YXW1"/>
<dbReference type="SUPFAM" id="SSF52540">
    <property type="entry name" value="P-loop containing nucleoside triphosphate hydrolases"/>
    <property type="match status" value="1"/>
</dbReference>
<keyword evidence="8 11" id="KW-0539">Nucleus</keyword>
<dbReference type="AlphaFoldDB" id="A0A2T9YXW1"/>
<dbReference type="EMBL" id="MBFR01000017">
    <property type="protein sequence ID" value="PVU97168.1"/>
    <property type="molecule type" value="Genomic_DNA"/>
</dbReference>
<dbReference type="GO" id="GO:0006270">
    <property type="term" value="P:DNA replication initiation"/>
    <property type="evidence" value="ECO:0007669"/>
    <property type="project" value="InterPro"/>
</dbReference>
<dbReference type="GO" id="GO:0031261">
    <property type="term" value="C:DNA replication preinitiation complex"/>
    <property type="evidence" value="ECO:0007669"/>
    <property type="project" value="UniProtKB-ARBA"/>
</dbReference>
<keyword evidence="3 10" id="KW-0547">Nucleotide-binding</keyword>
<evidence type="ECO:0000256" key="4">
    <source>
        <dbReference type="ARBA" id="ARBA00022801"/>
    </source>
</evidence>
<keyword evidence="6 10" id="KW-0067">ATP-binding</keyword>
<comment type="catalytic activity">
    <reaction evidence="11">
        <text>ATP + H2O = ADP + phosphate + H(+)</text>
        <dbReference type="Rhea" id="RHEA:13065"/>
        <dbReference type="ChEBI" id="CHEBI:15377"/>
        <dbReference type="ChEBI" id="CHEBI:15378"/>
        <dbReference type="ChEBI" id="CHEBI:30616"/>
        <dbReference type="ChEBI" id="CHEBI:43474"/>
        <dbReference type="ChEBI" id="CHEBI:456216"/>
        <dbReference type="EC" id="3.6.4.12"/>
    </reaction>
</comment>
<dbReference type="InterPro" id="IPR031327">
    <property type="entry name" value="MCM"/>
</dbReference>
<accession>A0A2T9YXW1</accession>
<dbReference type="GO" id="GO:0006271">
    <property type="term" value="P:DNA strand elongation involved in DNA replication"/>
    <property type="evidence" value="ECO:0007669"/>
    <property type="project" value="TreeGrafter"/>
</dbReference>
<dbReference type="InterPro" id="IPR033762">
    <property type="entry name" value="MCM_OB"/>
</dbReference>
<dbReference type="SMART" id="SM00350">
    <property type="entry name" value="MCM"/>
    <property type="match status" value="1"/>
</dbReference>
<keyword evidence="9 11" id="KW-0131">Cell cycle</keyword>
<dbReference type="Proteomes" id="UP000245383">
    <property type="component" value="Unassembled WGS sequence"/>
</dbReference>
<evidence type="ECO:0000259" key="13">
    <source>
        <dbReference type="PROSITE" id="PS50051"/>
    </source>
</evidence>
<dbReference type="GO" id="GO:0000727">
    <property type="term" value="P:double-strand break repair via break-induced replication"/>
    <property type="evidence" value="ECO:0007669"/>
    <property type="project" value="TreeGrafter"/>
</dbReference>
<evidence type="ECO:0000313" key="14">
    <source>
        <dbReference type="EMBL" id="PVU97168.1"/>
    </source>
</evidence>
<dbReference type="FunFam" id="3.40.50.300:FF:002469">
    <property type="entry name" value="Cell division control protein 21"/>
    <property type="match status" value="1"/>
</dbReference>
<dbReference type="GO" id="GO:0006279">
    <property type="term" value="P:premeiotic DNA replication"/>
    <property type="evidence" value="ECO:0007669"/>
    <property type="project" value="UniProtKB-ARBA"/>
</dbReference>
<dbReference type="InterPro" id="IPR008050">
    <property type="entry name" value="MCM7"/>
</dbReference>
<keyword evidence="15" id="KW-1185">Reference proteome</keyword>
<evidence type="ECO:0000256" key="5">
    <source>
        <dbReference type="ARBA" id="ARBA00022806"/>
    </source>
</evidence>
<dbReference type="InterPro" id="IPR018525">
    <property type="entry name" value="MCM_CS"/>
</dbReference>
<keyword evidence="2 11" id="KW-0235">DNA replication</keyword>
<evidence type="ECO:0000256" key="8">
    <source>
        <dbReference type="ARBA" id="ARBA00023242"/>
    </source>
</evidence>
<keyword evidence="7 10" id="KW-0238">DNA-binding</keyword>
<evidence type="ECO:0000256" key="12">
    <source>
        <dbReference type="SAM" id="MobiDB-lite"/>
    </source>
</evidence>
<comment type="subcellular location">
    <subcellularLocation>
        <location evidence="1 11">Nucleus</location>
    </subcellularLocation>
</comment>
<dbReference type="InterPro" id="IPR041562">
    <property type="entry name" value="MCM_lid"/>
</dbReference>
<dbReference type="Pfam" id="PF00493">
    <property type="entry name" value="MCM"/>
    <property type="match status" value="1"/>
</dbReference>
<dbReference type="PROSITE" id="PS00847">
    <property type="entry name" value="MCM_1"/>
    <property type="match status" value="1"/>
</dbReference>
<organism evidence="14 15">
    <name type="scientific">Smittium simulii</name>
    <dbReference type="NCBI Taxonomy" id="133385"/>
    <lineage>
        <taxon>Eukaryota</taxon>
        <taxon>Fungi</taxon>
        <taxon>Fungi incertae sedis</taxon>
        <taxon>Zoopagomycota</taxon>
        <taxon>Kickxellomycotina</taxon>
        <taxon>Harpellomycetes</taxon>
        <taxon>Harpellales</taxon>
        <taxon>Legeriomycetaceae</taxon>
        <taxon>Smittium</taxon>
    </lineage>
</organism>
<keyword evidence="5 11" id="KW-0347">Helicase</keyword>
<proteinExistence type="inferred from homology"/>
<evidence type="ECO:0000256" key="1">
    <source>
        <dbReference type="ARBA" id="ARBA00004123"/>
    </source>
</evidence>
<dbReference type="Gene3D" id="2.20.28.10">
    <property type="match status" value="1"/>
</dbReference>
<protein>
    <recommendedName>
        <fullName evidence="11">DNA replication licensing factor MCM7</fullName>
        <ecNumber evidence="11">3.6.4.12</ecNumber>
    </recommendedName>
</protein>
<dbReference type="PANTHER" id="PTHR11630">
    <property type="entry name" value="DNA REPLICATION LICENSING FACTOR MCM FAMILY MEMBER"/>
    <property type="match status" value="1"/>
</dbReference>
<dbReference type="GO" id="GO:0042555">
    <property type="term" value="C:MCM complex"/>
    <property type="evidence" value="ECO:0007669"/>
    <property type="project" value="InterPro"/>
</dbReference>
<evidence type="ECO:0000256" key="9">
    <source>
        <dbReference type="ARBA" id="ARBA00023306"/>
    </source>
</evidence>
<dbReference type="GO" id="GO:0003697">
    <property type="term" value="F:single-stranded DNA binding"/>
    <property type="evidence" value="ECO:0007669"/>
    <property type="project" value="TreeGrafter"/>
</dbReference>
<evidence type="ECO:0000256" key="7">
    <source>
        <dbReference type="ARBA" id="ARBA00023125"/>
    </source>
</evidence>
<dbReference type="Pfam" id="PF17855">
    <property type="entry name" value="MCM_lid"/>
    <property type="match status" value="1"/>
</dbReference>
<dbReference type="PROSITE" id="PS50051">
    <property type="entry name" value="MCM_2"/>
    <property type="match status" value="1"/>
</dbReference>
<dbReference type="GO" id="GO:0005524">
    <property type="term" value="F:ATP binding"/>
    <property type="evidence" value="ECO:0007669"/>
    <property type="project" value="UniProtKB-KW"/>
</dbReference>
<evidence type="ECO:0000256" key="11">
    <source>
        <dbReference type="RuleBase" id="RU365012"/>
    </source>
</evidence>
<evidence type="ECO:0000313" key="15">
    <source>
        <dbReference type="Proteomes" id="UP000245383"/>
    </source>
</evidence>
<dbReference type="OrthoDB" id="3207464at2759"/>
<gene>
    <name evidence="11" type="primary">MCM7</name>
    <name evidence="14" type="ORF">BB561_000720</name>
</gene>
<name>A0A2T9YXW1_9FUNG</name>
<evidence type="ECO:0000256" key="2">
    <source>
        <dbReference type="ARBA" id="ARBA00022705"/>
    </source>
</evidence>
<comment type="function">
    <text evidence="11">Acts as component of the MCM2-7 complex (MCM complex) which is the replicative helicase essential for 'once per cell cycle' DNA replication initiation and elongation in eukaryotic cells. The active ATPase sites in the MCM2-7 ring are formed through the interaction surfaces of two neighboring subunits such that a critical structure of a conserved arginine finger motif is provided in trans relative to the ATP-binding site of the Walker A box of the adjacent subunit. The six ATPase active sites, however, are likely to contribute differentially to the complex helicase activity.</text>
</comment>
<dbReference type="InterPro" id="IPR027417">
    <property type="entry name" value="P-loop_NTPase"/>
</dbReference>